<evidence type="ECO:0000313" key="3">
    <source>
        <dbReference type="EnsemblMetazoa" id="ASIC022192-PA"/>
    </source>
</evidence>
<keyword evidence="4" id="KW-1185">Reference proteome</keyword>
<feature type="compositionally biased region" description="Polar residues" evidence="1">
    <location>
        <begin position="63"/>
        <end position="73"/>
    </location>
</feature>
<reference evidence="2 4" key="1">
    <citation type="journal article" date="2014" name="BMC Genomics">
        <title>Genome sequence of Anopheles sinensis provides insight into genetics basis of mosquito competence for malaria parasites.</title>
        <authorList>
            <person name="Zhou D."/>
            <person name="Zhang D."/>
            <person name="Ding G."/>
            <person name="Shi L."/>
            <person name="Hou Q."/>
            <person name="Ye Y."/>
            <person name="Xu Y."/>
            <person name="Zhou H."/>
            <person name="Xiong C."/>
            <person name="Li S."/>
            <person name="Yu J."/>
            <person name="Hong S."/>
            <person name="Yu X."/>
            <person name="Zou P."/>
            <person name="Chen C."/>
            <person name="Chang X."/>
            <person name="Wang W."/>
            <person name="Lv Y."/>
            <person name="Sun Y."/>
            <person name="Ma L."/>
            <person name="Shen B."/>
            <person name="Zhu C."/>
        </authorList>
    </citation>
    <scope>NUCLEOTIDE SEQUENCE [LARGE SCALE GENOMIC DNA]</scope>
</reference>
<sequence length="73" mass="8126">MRQQQLQNQHRQLPPDLTEGKICTFCLRHNTFGAHRTMVLPACLLVGCLPKPTTQKRGRANARMNSANPAAST</sequence>
<evidence type="ECO:0000313" key="4">
    <source>
        <dbReference type="Proteomes" id="UP000030765"/>
    </source>
</evidence>
<protein>
    <submittedName>
        <fullName evidence="2 3">Butyrophilin-like protein 1-like protein</fullName>
    </submittedName>
</protein>
<dbReference type="EnsemblMetazoa" id="ASIC022192-RA">
    <property type="protein sequence ID" value="ASIC022192-PA"/>
    <property type="gene ID" value="ASIC022192"/>
</dbReference>
<dbReference type="EMBL" id="KE525423">
    <property type="protein sequence ID" value="KFB53834.1"/>
    <property type="molecule type" value="Genomic_DNA"/>
</dbReference>
<organism evidence="2">
    <name type="scientific">Anopheles sinensis</name>
    <name type="common">Mosquito</name>
    <dbReference type="NCBI Taxonomy" id="74873"/>
    <lineage>
        <taxon>Eukaryota</taxon>
        <taxon>Metazoa</taxon>
        <taxon>Ecdysozoa</taxon>
        <taxon>Arthropoda</taxon>
        <taxon>Hexapoda</taxon>
        <taxon>Insecta</taxon>
        <taxon>Pterygota</taxon>
        <taxon>Neoptera</taxon>
        <taxon>Endopterygota</taxon>
        <taxon>Diptera</taxon>
        <taxon>Nematocera</taxon>
        <taxon>Culicoidea</taxon>
        <taxon>Culicidae</taxon>
        <taxon>Anophelinae</taxon>
        <taxon>Anopheles</taxon>
    </lineage>
</organism>
<gene>
    <name evidence="2" type="ORF">ZHAS_00022192</name>
</gene>
<name>A0A084WUE0_ANOSI</name>
<evidence type="ECO:0000256" key="1">
    <source>
        <dbReference type="SAM" id="MobiDB-lite"/>
    </source>
</evidence>
<accession>A0A084WUE0</accession>
<evidence type="ECO:0000313" key="2">
    <source>
        <dbReference type="EMBL" id="KFB53834.1"/>
    </source>
</evidence>
<dbReference type="VEuPathDB" id="VectorBase:ASIC022192"/>
<dbReference type="EMBL" id="ATLV01027081">
    <property type="status" value="NOT_ANNOTATED_CDS"/>
    <property type="molecule type" value="Genomic_DNA"/>
</dbReference>
<dbReference type="Proteomes" id="UP000030765">
    <property type="component" value="Unassembled WGS sequence"/>
</dbReference>
<dbReference type="AlphaFoldDB" id="A0A084WUE0"/>
<proteinExistence type="predicted"/>
<feature type="region of interest" description="Disordered" evidence="1">
    <location>
        <begin position="54"/>
        <end position="73"/>
    </location>
</feature>
<reference evidence="3" key="2">
    <citation type="submission" date="2020-05" db="UniProtKB">
        <authorList>
            <consortium name="EnsemblMetazoa"/>
        </authorList>
    </citation>
    <scope>IDENTIFICATION</scope>
</reference>